<dbReference type="PANTHER" id="PTHR42923">
    <property type="entry name" value="PROTOPORPHYRINOGEN OXIDASE"/>
    <property type="match status" value="1"/>
</dbReference>
<evidence type="ECO:0000313" key="2">
    <source>
        <dbReference type="EMBL" id="OGE37446.1"/>
    </source>
</evidence>
<sequence length="429" mass="49765">MKIAILGAGFTGLSAAYRLLKKGHEVIIFEKENSIGGLAIGFKDPKWQWSLEKAYHHWFTNDSYALNLAKEINQNVIIKRPSTDIYSHGKRFPFDSVTSLLKFPYLSFADKIKMGFSIIFLKIIENYKIFEGKKAYPWIKKYMGERSLQILWNPLLQGKFGKYKEDIALTWFWARIKKRTPSLAYPEGGFQVFANKLAAEIKKMGGKIQLNTEVMELVSAQDVNVKFTVNNKPLAINHFDKVIVTLPSPIFIKISQNLPESYVKRIRSIPHLYAQVLILTLKKPFMDKTYWLNVTDKKFPFLVLVEHTNFMDKKYYGNQHILYIGNYLPQNHPYLKMPKEELLKVFMPYLKKINSQKSKDFSLPFSILNSELFTGPFAQPVVTTEYLKLIPEMKTPIKNVYLANLDMVYPWDRGTNYAIELGEQVAKLI</sequence>
<evidence type="ECO:0000259" key="1">
    <source>
        <dbReference type="Pfam" id="PF01593"/>
    </source>
</evidence>
<proteinExistence type="predicted"/>
<evidence type="ECO:0000313" key="3">
    <source>
        <dbReference type="Proteomes" id="UP000176527"/>
    </source>
</evidence>
<dbReference type="NCBIfam" id="NF005560">
    <property type="entry name" value="PRK07233.1"/>
    <property type="match status" value="1"/>
</dbReference>
<reference evidence="2 3" key="1">
    <citation type="journal article" date="2016" name="Nat. Commun.">
        <title>Thousands of microbial genomes shed light on interconnected biogeochemical processes in an aquifer system.</title>
        <authorList>
            <person name="Anantharaman K."/>
            <person name="Brown C.T."/>
            <person name="Hug L.A."/>
            <person name="Sharon I."/>
            <person name="Castelle C.J."/>
            <person name="Probst A.J."/>
            <person name="Thomas B.C."/>
            <person name="Singh A."/>
            <person name="Wilkins M.J."/>
            <person name="Karaoz U."/>
            <person name="Brodie E.L."/>
            <person name="Williams K.H."/>
            <person name="Hubbard S.S."/>
            <person name="Banfield J.F."/>
        </authorList>
    </citation>
    <scope>NUCLEOTIDE SEQUENCE [LARGE SCALE GENOMIC DNA]</scope>
</reference>
<protein>
    <recommendedName>
        <fullName evidence="1">Amine oxidase domain-containing protein</fullName>
    </recommendedName>
</protein>
<feature type="domain" description="Amine oxidase" evidence="1">
    <location>
        <begin position="10"/>
        <end position="427"/>
    </location>
</feature>
<comment type="caution">
    <text evidence="2">The sequence shown here is derived from an EMBL/GenBank/DDBJ whole genome shotgun (WGS) entry which is preliminary data.</text>
</comment>
<dbReference type="Gene3D" id="3.50.50.60">
    <property type="entry name" value="FAD/NAD(P)-binding domain"/>
    <property type="match status" value="1"/>
</dbReference>
<dbReference type="PANTHER" id="PTHR42923:SF46">
    <property type="entry name" value="AMINE OXIDASE"/>
    <property type="match status" value="1"/>
</dbReference>
<dbReference type="AlphaFoldDB" id="A0A1F5K949"/>
<dbReference type="InterPro" id="IPR050464">
    <property type="entry name" value="Zeta_carotene_desat/Oxidored"/>
</dbReference>
<dbReference type="Pfam" id="PF01593">
    <property type="entry name" value="Amino_oxidase"/>
    <property type="match status" value="1"/>
</dbReference>
<accession>A0A1F5K949</accession>
<dbReference type="InterPro" id="IPR036188">
    <property type="entry name" value="FAD/NAD-bd_sf"/>
</dbReference>
<organism evidence="2 3">
    <name type="scientific">Candidatus Daviesbacteria bacterium RIFCSPHIGHO2_12_FULL_37_11</name>
    <dbReference type="NCBI Taxonomy" id="1797777"/>
    <lineage>
        <taxon>Bacteria</taxon>
        <taxon>Candidatus Daviesiibacteriota</taxon>
    </lineage>
</organism>
<dbReference type="SUPFAM" id="SSF51905">
    <property type="entry name" value="FAD/NAD(P)-binding domain"/>
    <property type="match status" value="1"/>
</dbReference>
<dbReference type="InterPro" id="IPR002937">
    <property type="entry name" value="Amino_oxidase"/>
</dbReference>
<gene>
    <name evidence="2" type="ORF">A3F00_01100</name>
</gene>
<dbReference type="GO" id="GO:0016491">
    <property type="term" value="F:oxidoreductase activity"/>
    <property type="evidence" value="ECO:0007669"/>
    <property type="project" value="InterPro"/>
</dbReference>
<dbReference type="Proteomes" id="UP000176527">
    <property type="component" value="Unassembled WGS sequence"/>
</dbReference>
<name>A0A1F5K949_9BACT</name>
<dbReference type="PRINTS" id="PR00419">
    <property type="entry name" value="ADXRDTASE"/>
</dbReference>
<dbReference type="EMBL" id="MFDE01000043">
    <property type="protein sequence ID" value="OGE37446.1"/>
    <property type="molecule type" value="Genomic_DNA"/>
</dbReference>